<dbReference type="EMBL" id="GGEC01064819">
    <property type="protein sequence ID" value="MBX45303.1"/>
    <property type="molecule type" value="Transcribed_RNA"/>
</dbReference>
<evidence type="ECO:0000313" key="2">
    <source>
        <dbReference type="EMBL" id="MBX45303.1"/>
    </source>
</evidence>
<accession>A0A2P2NS58</accession>
<protein>
    <submittedName>
        <fullName evidence="2">Uncharacterized protein</fullName>
    </submittedName>
</protein>
<dbReference type="AlphaFoldDB" id="A0A2P2NS58"/>
<proteinExistence type="predicted"/>
<evidence type="ECO:0000256" key="1">
    <source>
        <dbReference type="SAM" id="MobiDB-lite"/>
    </source>
</evidence>
<name>A0A2P2NS58_RHIMU</name>
<feature type="region of interest" description="Disordered" evidence="1">
    <location>
        <begin position="1"/>
        <end position="24"/>
    </location>
</feature>
<sequence>MIRERRNAKAMTTNLIRSGKQEGT</sequence>
<organism evidence="2">
    <name type="scientific">Rhizophora mucronata</name>
    <name type="common">Asiatic mangrove</name>
    <dbReference type="NCBI Taxonomy" id="61149"/>
    <lineage>
        <taxon>Eukaryota</taxon>
        <taxon>Viridiplantae</taxon>
        <taxon>Streptophyta</taxon>
        <taxon>Embryophyta</taxon>
        <taxon>Tracheophyta</taxon>
        <taxon>Spermatophyta</taxon>
        <taxon>Magnoliopsida</taxon>
        <taxon>eudicotyledons</taxon>
        <taxon>Gunneridae</taxon>
        <taxon>Pentapetalae</taxon>
        <taxon>rosids</taxon>
        <taxon>fabids</taxon>
        <taxon>Malpighiales</taxon>
        <taxon>Rhizophoraceae</taxon>
        <taxon>Rhizophora</taxon>
    </lineage>
</organism>
<reference evidence="2" key="1">
    <citation type="submission" date="2018-02" db="EMBL/GenBank/DDBJ databases">
        <title>Rhizophora mucronata_Transcriptome.</title>
        <authorList>
            <person name="Meera S.P."/>
            <person name="Sreeshan A."/>
            <person name="Augustine A."/>
        </authorList>
    </citation>
    <scope>NUCLEOTIDE SEQUENCE</scope>
    <source>
        <tissue evidence="2">Leaf</tissue>
    </source>
</reference>